<evidence type="ECO:0000256" key="3">
    <source>
        <dbReference type="ARBA" id="ARBA00022771"/>
    </source>
</evidence>
<dbReference type="PANTHER" id="PTHR46451:SF1">
    <property type="entry name" value="RAS-RESPONSIVE ELEMENT-BINDING PROTEIN 1"/>
    <property type="match status" value="1"/>
</dbReference>
<keyword evidence="1" id="KW-0479">Metal-binding</keyword>
<dbReference type="Proteomes" id="UP000752696">
    <property type="component" value="Unassembled WGS sequence"/>
</dbReference>
<evidence type="ECO:0000313" key="9">
    <source>
        <dbReference type="Proteomes" id="UP000752696"/>
    </source>
</evidence>
<feature type="compositionally biased region" description="Basic residues" evidence="6">
    <location>
        <begin position="1249"/>
        <end position="1259"/>
    </location>
</feature>
<evidence type="ECO:0000256" key="6">
    <source>
        <dbReference type="SAM" id="MobiDB-lite"/>
    </source>
</evidence>
<keyword evidence="3 5" id="KW-0863">Zinc-finger</keyword>
<feature type="domain" description="C2H2-type" evidence="7">
    <location>
        <begin position="1494"/>
        <end position="1521"/>
    </location>
</feature>
<feature type="compositionally biased region" description="Low complexity" evidence="6">
    <location>
        <begin position="105"/>
        <end position="116"/>
    </location>
</feature>
<feature type="domain" description="C2H2-type" evidence="7">
    <location>
        <begin position="446"/>
        <end position="473"/>
    </location>
</feature>
<evidence type="ECO:0000256" key="1">
    <source>
        <dbReference type="ARBA" id="ARBA00022723"/>
    </source>
</evidence>
<dbReference type="PROSITE" id="PS50157">
    <property type="entry name" value="ZINC_FINGER_C2H2_2"/>
    <property type="match status" value="11"/>
</dbReference>
<feature type="region of interest" description="Disordered" evidence="6">
    <location>
        <begin position="1299"/>
        <end position="1389"/>
    </location>
</feature>
<feature type="compositionally biased region" description="Basic and acidic residues" evidence="6">
    <location>
        <begin position="1022"/>
        <end position="1038"/>
    </location>
</feature>
<dbReference type="Pfam" id="PF00096">
    <property type="entry name" value="zf-C2H2"/>
    <property type="match status" value="3"/>
</dbReference>
<feature type="compositionally biased region" description="Polar residues" evidence="6">
    <location>
        <begin position="1166"/>
        <end position="1175"/>
    </location>
</feature>
<keyword evidence="9" id="KW-1185">Reference proteome</keyword>
<dbReference type="InterPro" id="IPR052795">
    <property type="entry name" value="RREB1"/>
</dbReference>
<dbReference type="FunFam" id="3.30.160.60:FF:002512">
    <property type="entry name" value="Pebbled, isoform A"/>
    <property type="match status" value="1"/>
</dbReference>
<dbReference type="PROSITE" id="PS00028">
    <property type="entry name" value="ZINC_FINGER_C2H2_1"/>
    <property type="match status" value="12"/>
</dbReference>
<feature type="compositionally biased region" description="Polar residues" evidence="6">
    <location>
        <begin position="1334"/>
        <end position="1343"/>
    </location>
</feature>
<feature type="domain" description="C2H2-type" evidence="7">
    <location>
        <begin position="72"/>
        <end position="100"/>
    </location>
</feature>
<feature type="compositionally biased region" description="Basic residues" evidence="6">
    <location>
        <begin position="1177"/>
        <end position="1188"/>
    </location>
</feature>
<feature type="non-terminal residue" evidence="8">
    <location>
        <position position="1"/>
    </location>
</feature>
<keyword evidence="4" id="KW-0862">Zinc</keyword>
<feature type="compositionally biased region" description="Basic and acidic residues" evidence="6">
    <location>
        <begin position="117"/>
        <end position="139"/>
    </location>
</feature>
<feature type="region of interest" description="Disordered" evidence="6">
    <location>
        <begin position="1249"/>
        <end position="1287"/>
    </location>
</feature>
<protein>
    <recommendedName>
        <fullName evidence="7">C2H2-type domain-containing protein</fullName>
    </recommendedName>
</protein>
<feature type="compositionally biased region" description="Polar residues" evidence="6">
    <location>
        <begin position="1260"/>
        <end position="1280"/>
    </location>
</feature>
<dbReference type="FunFam" id="3.30.160.60:FF:000264">
    <property type="entry name" value="Zinc finger protein 236"/>
    <property type="match status" value="1"/>
</dbReference>
<feature type="compositionally biased region" description="Basic and acidic residues" evidence="6">
    <location>
        <begin position="1087"/>
        <end position="1099"/>
    </location>
</feature>
<gene>
    <name evidence="8" type="ORF">MHI_LOCUS353</name>
</gene>
<organism evidence="8 9">
    <name type="scientific">Heterotrigona itama</name>
    <dbReference type="NCBI Taxonomy" id="395501"/>
    <lineage>
        <taxon>Eukaryota</taxon>
        <taxon>Metazoa</taxon>
        <taxon>Ecdysozoa</taxon>
        <taxon>Arthropoda</taxon>
        <taxon>Hexapoda</taxon>
        <taxon>Insecta</taxon>
        <taxon>Pterygota</taxon>
        <taxon>Neoptera</taxon>
        <taxon>Endopterygota</taxon>
        <taxon>Hymenoptera</taxon>
        <taxon>Apocrita</taxon>
        <taxon>Aculeata</taxon>
        <taxon>Apoidea</taxon>
        <taxon>Anthophila</taxon>
        <taxon>Apidae</taxon>
        <taxon>Heterotrigona</taxon>
    </lineage>
</organism>
<dbReference type="EMBL" id="CAJDYZ010000013">
    <property type="protein sequence ID" value="CAD1468060.1"/>
    <property type="molecule type" value="Genomic_DNA"/>
</dbReference>
<dbReference type="Gene3D" id="3.30.160.60">
    <property type="entry name" value="Classic Zinc Finger"/>
    <property type="match status" value="11"/>
</dbReference>
<name>A0A6V7GRP2_9HYME</name>
<evidence type="ECO:0000256" key="2">
    <source>
        <dbReference type="ARBA" id="ARBA00022737"/>
    </source>
</evidence>
<dbReference type="SUPFAM" id="SSF57667">
    <property type="entry name" value="beta-beta-alpha zinc fingers"/>
    <property type="match status" value="6"/>
</dbReference>
<dbReference type="GO" id="GO:0000978">
    <property type="term" value="F:RNA polymerase II cis-regulatory region sequence-specific DNA binding"/>
    <property type="evidence" value="ECO:0007669"/>
    <property type="project" value="TreeGrafter"/>
</dbReference>
<proteinExistence type="predicted"/>
<dbReference type="PANTHER" id="PTHR46451">
    <property type="entry name" value="RAS-RESPONSIVE ELEMENT-BINDING PROTEIN 1"/>
    <property type="match status" value="1"/>
</dbReference>
<feature type="compositionally biased region" description="Polar residues" evidence="6">
    <location>
        <begin position="336"/>
        <end position="348"/>
    </location>
</feature>
<feature type="compositionally biased region" description="Polar residues" evidence="6">
    <location>
        <begin position="953"/>
        <end position="968"/>
    </location>
</feature>
<reference evidence="8" key="1">
    <citation type="submission" date="2020-07" db="EMBL/GenBank/DDBJ databases">
        <authorList>
            <person name="Nazaruddin N."/>
        </authorList>
    </citation>
    <scope>NUCLEOTIDE SEQUENCE</scope>
</reference>
<feature type="domain" description="C2H2-type" evidence="7">
    <location>
        <begin position="908"/>
        <end position="939"/>
    </location>
</feature>
<sequence>VELPESAHSCPACSAVLPTSGDLTNHIHGHNSSRSTDCSGEDEYCCNMCNRVFSSSSSLNRHLSMHTGARPYKCKYCEMAFTTNGNMNRHLKTAHRGASPHSCTDSEASTSGSNSSDSEKSKRRHLEEYNNNEITKRNSPDYVEGQMVAVEVEEEEEEEEEEPLSLPAKRKCTYSSDNETQKRHKILLNSSRTEMKPRPDDSQNICTCPVCGRQDFGSSALLEAHLERNHPEFPAKCDSCNLSFKNHRVLNLHRFMIHFAEHPVGNTTRNLRNSVVGFNDLTFVDFSSGKFPAIARAVCEQSLHRPASGEVAKFQCSKCLRAFPCRSALDAHESDCGTTNSRSRTNDGQSRRDDFFAGLDLQNKAALTEAKEGKDLADIQSIISVTSGPILQNFPRSDASTPDNVKFNPGASSSGSSGTYSSEYHEEEAQDAFAAEFRRMKLKGEFPCRLCSAIFPNLRALKGHNRAHMGVGPGMPYPCNMCPYTSTDKATLVRHLRSHNGDRPYECSLCNYAFTTKANCERHVRNRHGKLTREDIKSVLIYHPNEDSTNENVGRTSPRVMKDEVRKSLVFSAERSELHHQAQVHYPPPVRGEIRIIEEAKLHNATIGAHHGANHCDKSEAFSRLGPPMAEMIHRGDDGKPGQDAKSDYSTKLDDDLESRSSEGSVSLVTETKSEPHQRVQSSPMNLKKILNLSETSGEDGPLDLSMDVLDLSKKSRNKNENDFAASHEQQYGKNQKELYNAASHLFLTEAFLKAGQSSSQPTSLEALYANAIYRNFGTYPTGVGAGILPPYMFNPHIFGQDFAMKDRLEKDLVRGLQLTSGGTLVEPSTSSAGFSAYSQNRDMNPQSADAQSEYAKLISSKMVTSKGVTSRDKPDNMSSSNSVKMVIKNGVLMPKQKQRRYRTERPFSCEHCSARFTLRSNMERHIKQQHPQHWSQRPRGGHSTRGRPPTNHPTLLQNLGQPAPQVPQSYVNILPKSEEPAELTRHSISDQVKYAILTQKLRANKIEDNDSEEELVIDEGPQEKECQESQDQKEKSLLRGQLEGGESAKDAAAKESSSRTDSNETEPEKEADTKEETTNMEGPAEPDERSADKADPGKAYRTGPVEVKSEKTEDENTDLASVSELLDNACQQYQEFQPQYLSDEEGLVASNSECHNSGSDEKSDSVNSANSTTASSKKKKKKKKKKSAYSMAPNKVICPYCQRPFPWTSSLRRHILTHTGQKPYQCTHCSLLFTTKSNCDRHLLRKHKTNPNKVHRARNSSSPDSQPTINSNNSFSTRNVPERPYKCNQCPSSTFSTLGNLKKHRSTKHARKLKSRSDTPSSEPQNSPPECPKQNNEQTDYDSQSSSVSEGVEPSSVTAIPKSNSNTSSTNDTARSRRSSPRTSPGPSDVPFKCHLCDCGFAERQDCLEHIKANHKRSYEMLVAKGALDMDIDAMEEQQQPPPQHQTSDGEEKRGRFPDYSNRKVVCAFCMRRFWSAEDLRRHMRTHTGERPFSCDICCRRFTLKHSMLRHRKKHESIDSTMYVGTSGDEENSPSQPSTMVATHGQQQQLLLTTNNGNPHIQDRIATHLPSAAPIAASDAAPSGLIRFNPYEKLTTLSGKLAGIPPNVNSEVESTDNDLISNLLGIGDKSFIDKVLQASPDDAAKLLGVNHSHDTTQTLRVSLFVHRTTRTCETRIVSSKLTGVNLANMRSSWKQKDDDSYVPRSKNWEEERHDKSGRTKIQRCILDNELTELSSLRYVDMGFGYCFEKHQFSTGHEILRGVKMLVS</sequence>
<feature type="compositionally biased region" description="Basic residues" evidence="6">
    <location>
        <begin position="1302"/>
        <end position="1315"/>
    </location>
</feature>
<dbReference type="FunFam" id="3.30.160.60:FF:000340">
    <property type="entry name" value="zinc finger protein 473 isoform X1"/>
    <property type="match status" value="1"/>
</dbReference>
<feature type="compositionally biased region" description="Polar residues" evidence="6">
    <location>
        <begin position="393"/>
        <end position="403"/>
    </location>
</feature>
<evidence type="ECO:0000256" key="5">
    <source>
        <dbReference type="PROSITE-ProRule" id="PRU00042"/>
    </source>
</evidence>
<feature type="region of interest" description="Disordered" evidence="6">
    <location>
        <begin position="1151"/>
        <end position="1189"/>
    </location>
</feature>
<feature type="region of interest" description="Disordered" evidence="6">
    <location>
        <begin position="1438"/>
        <end position="1458"/>
    </location>
</feature>
<feature type="region of interest" description="Disordered" evidence="6">
    <location>
        <begin position="393"/>
        <end position="422"/>
    </location>
</feature>
<feature type="domain" description="C2H2-type" evidence="7">
    <location>
        <begin position="477"/>
        <end position="504"/>
    </location>
</feature>
<feature type="domain" description="C2H2-type" evidence="7">
    <location>
        <begin position="1466"/>
        <end position="1493"/>
    </location>
</feature>
<evidence type="ECO:0000256" key="4">
    <source>
        <dbReference type="ARBA" id="ARBA00022833"/>
    </source>
</evidence>
<feature type="compositionally biased region" description="Acidic residues" evidence="6">
    <location>
        <begin position="151"/>
        <end position="163"/>
    </location>
</feature>
<keyword evidence="2" id="KW-0677">Repeat</keyword>
<dbReference type="InterPro" id="IPR013087">
    <property type="entry name" value="Znf_C2H2_type"/>
</dbReference>
<feature type="domain" description="C2H2-type" evidence="7">
    <location>
        <begin position="505"/>
        <end position="528"/>
    </location>
</feature>
<feature type="compositionally biased region" description="Basic and acidic residues" evidence="6">
    <location>
        <begin position="632"/>
        <end position="661"/>
    </location>
</feature>
<feature type="compositionally biased region" description="Basic and acidic residues" evidence="6">
    <location>
        <begin position="1047"/>
        <end position="1078"/>
    </location>
</feature>
<dbReference type="GO" id="GO:0001228">
    <property type="term" value="F:DNA-binding transcription activator activity, RNA polymerase II-specific"/>
    <property type="evidence" value="ECO:0007669"/>
    <property type="project" value="TreeGrafter"/>
</dbReference>
<dbReference type="SMART" id="SM00355">
    <property type="entry name" value="ZnF_C2H2"/>
    <property type="match status" value="16"/>
</dbReference>
<feature type="compositionally biased region" description="Low complexity" evidence="6">
    <location>
        <begin position="1344"/>
        <end position="1374"/>
    </location>
</feature>
<dbReference type="GO" id="GO:0005634">
    <property type="term" value="C:nucleus"/>
    <property type="evidence" value="ECO:0007669"/>
    <property type="project" value="TreeGrafter"/>
</dbReference>
<feature type="domain" description="C2H2-type" evidence="7">
    <location>
        <begin position="44"/>
        <end position="71"/>
    </location>
</feature>
<feature type="domain" description="C2H2-type" evidence="7">
    <location>
        <begin position="1197"/>
        <end position="1224"/>
    </location>
</feature>
<dbReference type="GO" id="GO:0008270">
    <property type="term" value="F:zinc ion binding"/>
    <property type="evidence" value="ECO:0007669"/>
    <property type="project" value="UniProtKB-KW"/>
</dbReference>
<dbReference type="InterPro" id="IPR036236">
    <property type="entry name" value="Znf_C2H2_sf"/>
</dbReference>
<accession>A0A6V7GRP2</accession>
<evidence type="ECO:0000259" key="7">
    <source>
        <dbReference type="PROSITE" id="PS50157"/>
    </source>
</evidence>
<feature type="compositionally biased region" description="Low complexity" evidence="6">
    <location>
        <begin position="412"/>
        <end position="422"/>
    </location>
</feature>
<dbReference type="OrthoDB" id="6077919at2759"/>
<feature type="region of interest" description="Disordered" evidence="6">
    <location>
        <begin position="927"/>
        <end position="968"/>
    </location>
</feature>
<comment type="caution">
    <text evidence="8">The sequence shown here is derived from an EMBL/GenBank/DDBJ whole genome shotgun (WGS) entry which is preliminary data.</text>
</comment>
<evidence type="ECO:0000313" key="8">
    <source>
        <dbReference type="EMBL" id="CAD1468060.1"/>
    </source>
</evidence>
<feature type="region of interest" description="Disordered" evidence="6">
    <location>
        <begin position="1010"/>
        <end position="1124"/>
    </location>
</feature>
<feature type="region of interest" description="Disordered" evidence="6">
    <location>
        <begin position="331"/>
        <end position="352"/>
    </location>
</feature>
<feature type="domain" description="C2H2-type" evidence="7">
    <location>
        <begin position="314"/>
        <end position="345"/>
    </location>
</feature>
<dbReference type="FunFam" id="3.30.160.60:FF:002095">
    <property type="entry name" value="ras-responsive element-binding protein 1"/>
    <property type="match status" value="1"/>
</dbReference>
<feature type="region of interest" description="Disordered" evidence="6">
    <location>
        <begin position="631"/>
        <end position="686"/>
    </location>
</feature>
<dbReference type="FunFam" id="3.30.160.60:FF:001782">
    <property type="entry name" value="Ras-responsive element-binding protein 1a"/>
    <property type="match status" value="1"/>
</dbReference>
<feature type="compositionally biased region" description="Basic and acidic residues" evidence="6">
    <location>
        <begin position="1449"/>
        <end position="1458"/>
    </location>
</feature>
<feature type="domain" description="C2H2-type" evidence="7">
    <location>
        <begin position="235"/>
        <end position="263"/>
    </location>
</feature>
<feature type="compositionally biased region" description="Polar residues" evidence="6">
    <location>
        <begin position="662"/>
        <end position="671"/>
    </location>
</feature>
<feature type="non-terminal residue" evidence="8">
    <location>
        <position position="1768"/>
    </location>
</feature>
<feature type="region of interest" description="Disordered" evidence="6">
    <location>
        <begin position="92"/>
        <end position="181"/>
    </location>
</feature>